<name>A0A485NPW6_LYNPA</name>
<dbReference type="Gene3D" id="3.70.10.10">
    <property type="match status" value="1"/>
</dbReference>
<dbReference type="Pfam" id="PF04005">
    <property type="entry name" value="Hus1"/>
    <property type="match status" value="1"/>
</dbReference>
<dbReference type="PANTHER" id="PTHR12900">
    <property type="entry name" value="MITOTIC AND DNA DAMAGE CHECKPOINT PROTEIN HUS1"/>
    <property type="match status" value="1"/>
</dbReference>
<dbReference type="GO" id="GO:0033314">
    <property type="term" value="P:mitotic DNA replication checkpoint signaling"/>
    <property type="evidence" value="ECO:0007669"/>
    <property type="project" value="TreeGrafter"/>
</dbReference>
<feature type="non-terminal residue" evidence="2">
    <location>
        <position position="53"/>
    </location>
</feature>
<proteinExistence type="inferred from homology"/>
<dbReference type="AlphaFoldDB" id="A0A485NPW6"/>
<dbReference type="GO" id="GO:0006289">
    <property type="term" value="P:nucleotide-excision repair"/>
    <property type="evidence" value="ECO:0007669"/>
    <property type="project" value="TreeGrafter"/>
</dbReference>
<dbReference type="GO" id="GO:0000723">
    <property type="term" value="P:telomere maintenance"/>
    <property type="evidence" value="ECO:0007669"/>
    <property type="project" value="TreeGrafter"/>
</dbReference>
<dbReference type="InterPro" id="IPR016580">
    <property type="entry name" value="HUS1"/>
</dbReference>
<dbReference type="GO" id="GO:0005730">
    <property type="term" value="C:nucleolus"/>
    <property type="evidence" value="ECO:0007669"/>
    <property type="project" value="InterPro"/>
</dbReference>
<keyword evidence="3" id="KW-1185">Reference proteome</keyword>
<evidence type="ECO:0000256" key="1">
    <source>
        <dbReference type="ARBA" id="ARBA00005563"/>
    </source>
</evidence>
<dbReference type="GO" id="GO:0030896">
    <property type="term" value="C:checkpoint clamp complex"/>
    <property type="evidence" value="ECO:0007669"/>
    <property type="project" value="InterPro"/>
</dbReference>
<protein>
    <submittedName>
        <fullName evidence="2">Checkpoint protein hus1b</fullName>
    </submittedName>
</protein>
<gene>
    <name evidence="2" type="ORF">LYPA_23C019017</name>
</gene>
<dbReference type="GO" id="GO:0044778">
    <property type="term" value="P:meiotic DNA integrity checkpoint signaling"/>
    <property type="evidence" value="ECO:0007669"/>
    <property type="project" value="TreeGrafter"/>
</dbReference>
<evidence type="ECO:0000313" key="2">
    <source>
        <dbReference type="EMBL" id="VFV32072.1"/>
    </source>
</evidence>
<reference evidence="2 3" key="1">
    <citation type="submission" date="2019-01" db="EMBL/GenBank/DDBJ databases">
        <authorList>
            <person name="Alioto T."/>
            <person name="Alioto T."/>
        </authorList>
    </citation>
    <scope>NUCLEOTIDE SEQUENCE [LARGE SCALE GENOMIC DNA]</scope>
</reference>
<dbReference type="PIRSF" id="PIRSF011312">
    <property type="entry name" value="Cell_cycle_HUS1"/>
    <property type="match status" value="1"/>
</dbReference>
<sequence length="53" mass="5895">MVLEDFLEPSVQAHDVSVYLPALKTLKSTIERLANLGDQVLVEANLNGKMNLR</sequence>
<dbReference type="Proteomes" id="UP000386466">
    <property type="component" value="Unassembled WGS sequence"/>
</dbReference>
<dbReference type="GO" id="GO:0000724">
    <property type="term" value="P:double-strand break repair via homologous recombination"/>
    <property type="evidence" value="ECO:0007669"/>
    <property type="project" value="TreeGrafter"/>
</dbReference>
<dbReference type="InterPro" id="IPR007150">
    <property type="entry name" value="HUS1/Mec3"/>
</dbReference>
<organism evidence="2 3">
    <name type="scientific">Lynx pardinus</name>
    <name type="common">Iberian lynx</name>
    <name type="synonym">Felis pardina</name>
    <dbReference type="NCBI Taxonomy" id="191816"/>
    <lineage>
        <taxon>Eukaryota</taxon>
        <taxon>Metazoa</taxon>
        <taxon>Chordata</taxon>
        <taxon>Craniata</taxon>
        <taxon>Vertebrata</taxon>
        <taxon>Euteleostomi</taxon>
        <taxon>Mammalia</taxon>
        <taxon>Eutheria</taxon>
        <taxon>Laurasiatheria</taxon>
        <taxon>Carnivora</taxon>
        <taxon>Feliformia</taxon>
        <taxon>Felidae</taxon>
        <taxon>Felinae</taxon>
        <taxon>Lynx</taxon>
    </lineage>
</organism>
<dbReference type="GO" id="GO:0031573">
    <property type="term" value="P:mitotic intra-S DNA damage checkpoint signaling"/>
    <property type="evidence" value="ECO:0007669"/>
    <property type="project" value="TreeGrafter"/>
</dbReference>
<dbReference type="GO" id="GO:0035861">
    <property type="term" value="C:site of double-strand break"/>
    <property type="evidence" value="ECO:0007669"/>
    <property type="project" value="TreeGrafter"/>
</dbReference>
<comment type="similarity">
    <text evidence="1">Belongs to the HUS1 family.</text>
</comment>
<evidence type="ECO:0000313" key="3">
    <source>
        <dbReference type="Proteomes" id="UP000386466"/>
    </source>
</evidence>
<dbReference type="EMBL" id="CAAGRJ010016372">
    <property type="protein sequence ID" value="VFV32072.1"/>
    <property type="molecule type" value="Genomic_DNA"/>
</dbReference>
<accession>A0A485NPW6</accession>
<dbReference type="PANTHER" id="PTHR12900:SF3">
    <property type="entry name" value="CHECKPOINT PROTEIN HUS1B"/>
    <property type="match status" value="1"/>
</dbReference>